<dbReference type="HOGENOM" id="CLU_2765852_0_0_2"/>
<keyword evidence="2" id="KW-1185">Reference proteome</keyword>
<gene>
    <name evidence="1" type="ORF">NADRNF5_1801</name>
</gene>
<proteinExistence type="predicted"/>
<dbReference type="EMBL" id="CP011070">
    <property type="protein sequence ID" value="AJW71479.1"/>
    <property type="molecule type" value="Genomic_DNA"/>
</dbReference>
<dbReference type="AlphaFoldDB" id="A0A0D5C3V4"/>
<name>A0A0D5C3V4_9ARCH</name>
<organism evidence="1 2">
    <name type="scientific">Nitrosopumilus adriaticus</name>
    <dbReference type="NCBI Taxonomy" id="1580092"/>
    <lineage>
        <taxon>Archaea</taxon>
        <taxon>Nitrososphaerota</taxon>
        <taxon>Nitrososphaeria</taxon>
        <taxon>Nitrosopumilales</taxon>
        <taxon>Nitrosopumilaceae</taxon>
        <taxon>Nitrosopumilus</taxon>
    </lineage>
</organism>
<reference evidence="2" key="1">
    <citation type="submission" date="2015-03" db="EMBL/GenBank/DDBJ databases">
        <title>Characterization of two novel Thaumarchaeota isolated from the Northern Adriatic Sea.</title>
        <authorList>
            <person name="Bayer B."/>
            <person name="Vojvoda J."/>
            <person name="Offre P."/>
            <person name="Srivastava A."/>
            <person name="Elisabeth N."/>
            <person name="Garcia J.A.L."/>
            <person name="Schleper C."/>
            <person name="Herndl G.J."/>
        </authorList>
    </citation>
    <scope>NUCLEOTIDE SEQUENCE [LARGE SCALE GENOMIC DNA]</scope>
    <source>
        <strain evidence="2">NF5</strain>
    </source>
</reference>
<dbReference type="KEGG" id="nin:NADRNF5_1801"/>
<evidence type="ECO:0000313" key="1">
    <source>
        <dbReference type="EMBL" id="AJW71479.1"/>
    </source>
</evidence>
<protein>
    <submittedName>
        <fullName evidence="1">Uncharacterized protein</fullName>
    </submittedName>
</protein>
<dbReference type="STRING" id="1580092.NADRNF5_1801"/>
<dbReference type="Proteomes" id="UP000032408">
    <property type="component" value="Chromosome"/>
</dbReference>
<evidence type="ECO:0000313" key="2">
    <source>
        <dbReference type="Proteomes" id="UP000032408"/>
    </source>
</evidence>
<sequence>MPQHNNQSNIILKPKDCMSTILIHKQSETNQIQKTPKIKYTDPAIENASQFHWEDVAGLSWTLLDEEDF</sequence>
<reference evidence="1 2" key="2">
    <citation type="journal article" date="2016" name="ISME J.">
        <title>Physiological and genomic characterization of two novel marine thaumarchaeal strains indicates niche differentiation.</title>
        <authorList>
            <person name="Bayer B."/>
            <person name="Vojvoda J."/>
            <person name="Offre P."/>
            <person name="Alves R.J."/>
            <person name="Elisabeth N.H."/>
            <person name="Garcia J.A."/>
            <person name="Volland J.M."/>
            <person name="Srivastava A."/>
            <person name="Schleper C."/>
            <person name="Herndl G.J."/>
        </authorList>
    </citation>
    <scope>NUCLEOTIDE SEQUENCE [LARGE SCALE GENOMIC DNA]</scope>
    <source>
        <strain evidence="1 2">NF5</strain>
    </source>
</reference>
<accession>A0A0D5C3V4</accession>